<evidence type="ECO:0000256" key="5">
    <source>
        <dbReference type="ARBA" id="ARBA00022842"/>
    </source>
</evidence>
<keyword evidence="1 8" id="KW-0444">Lipid biosynthesis</keyword>
<dbReference type="GO" id="GO:0000287">
    <property type="term" value="F:magnesium ion binding"/>
    <property type="evidence" value="ECO:0007669"/>
    <property type="project" value="UniProtKB-UniRule"/>
</dbReference>
<keyword evidence="4 8" id="KW-0276">Fatty acid metabolism</keyword>
<dbReference type="SUPFAM" id="SSF56214">
    <property type="entry name" value="4'-phosphopantetheinyl transferase"/>
    <property type="match status" value="1"/>
</dbReference>
<gene>
    <name evidence="8" type="primary">acpS</name>
    <name evidence="10" type="ORF">ALMA_0691</name>
</gene>
<evidence type="ECO:0000256" key="7">
    <source>
        <dbReference type="ARBA" id="ARBA00023160"/>
    </source>
</evidence>
<dbReference type="GO" id="GO:0006633">
    <property type="term" value="P:fatty acid biosynthetic process"/>
    <property type="evidence" value="ECO:0007669"/>
    <property type="project" value="UniProtKB-UniRule"/>
</dbReference>
<dbReference type="HAMAP" id="MF_00101">
    <property type="entry name" value="AcpS"/>
    <property type="match status" value="1"/>
</dbReference>
<protein>
    <recommendedName>
        <fullName evidence="8">Holo-[acyl-carrier-protein] synthase</fullName>
        <shortName evidence="8">Holo-ACP synthase</shortName>
        <ecNumber evidence="8">2.7.8.7</ecNumber>
    </recommendedName>
    <alternativeName>
        <fullName evidence="8">4'-phosphopantetheinyl transferase AcpS</fullName>
    </alternativeName>
</protein>
<keyword evidence="3 8" id="KW-0479">Metal-binding</keyword>
<feature type="binding site" evidence="8">
    <location>
        <position position="65"/>
    </location>
    <ligand>
        <name>Mg(2+)</name>
        <dbReference type="ChEBI" id="CHEBI:18420"/>
    </ligand>
</feature>
<dbReference type="RefSeq" id="WP_244568849.1">
    <property type="nucleotide sequence ID" value="NZ_JBHLWS010000013.1"/>
</dbReference>
<dbReference type="InterPro" id="IPR004568">
    <property type="entry name" value="Ppantetheine-prot_Trfase_dom"/>
</dbReference>
<dbReference type="InterPro" id="IPR037143">
    <property type="entry name" value="4-PPantetheinyl_Trfase_dom_sf"/>
</dbReference>
<keyword evidence="5 8" id="KW-0460">Magnesium</keyword>
<evidence type="ECO:0000256" key="4">
    <source>
        <dbReference type="ARBA" id="ARBA00022832"/>
    </source>
</evidence>
<dbReference type="Pfam" id="PF01648">
    <property type="entry name" value="ACPS"/>
    <property type="match status" value="1"/>
</dbReference>
<reference evidence="10 11" key="1">
    <citation type="journal article" date="2017" name="BMC Genomics">
        <title>Comparative genomic and phylogenomic analyses of the Bifidobacteriaceae family.</title>
        <authorList>
            <person name="Lugli G.A."/>
            <person name="Milani C."/>
            <person name="Turroni F."/>
            <person name="Duranti S."/>
            <person name="Mancabelli L."/>
            <person name="Mangifesta M."/>
            <person name="Ferrario C."/>
            <person name="Modesto M."/>
            <person name="Mattarelli P."/>
            <person name="Jiri K."/>
            <person name="van Sinderen D."/>
            <person name="Ventura M."/>
        </authorList>
    </citation>
    <scope>NUCLEOTIDE SEQUENCE [LARGE SCALE GENOMIC DNA]</scope>
    <source>
        <strain evidence="10 11">DSM 24762</strain>
    </source>
</reference>
<name>A0A261F536_9BIFI</name>
<dbReference type="GO" id="GO:0008897">
    <property type="term" value="F:holo-[acyl-carrier-protein] synthase activity"/>
    <property type="evidence" value="ECO:0007669"/>
    <property type="project" value="UniProtKB-UniRule"/>
</dbReference>
<dbReference type="EMBL" id="MWWT01000005">
    <property type="protein sequence ID" value="OZG54230.1"/>
    <property type="molecule type" value="Genomic_DNA"/>
</dbReference>
<evidence type="ECO:0000313" key="11">
    <source>
        <dbReference type="Proteomes" id="UP000243657"/>
    </source>
</evidence>
<evidence type="ECO:0000259" key="9">
    <source>
        <dbReference type="Pfam" id="PF01648"/>
    </source>
</evidence>
<keyword evidence="7 8" id="KW-0275">Fatty acid biosynthesis</keyword>
<dbReference type="InterPro" id="IPR008278">
    <property type="entry name" value="4-PPantetheinyl_Trfase_dom"/>
</dbReference>
<comment type="caution">
    <text evidence="10">The sequence shown here is derived from an EMBL/GenBank/DDBJ whole genome shotgun (WGS) entry which is preliminary data.</text>
</comment>
<comment type="subcellular location">
    <subcellularLocation>
        <location evidence="8">Cytoplasm</location>
    </subcellularLocation>
</comment>
<dbReference type="NCBIfam" id="TIGR00556">
    <property type="entry name" value="pantethn_trn"/>
    <property type="match status" value="1"/>
</dbReference>
<comment type="function">
    <text evidence="8">Transfers the 4'-phosphopantetheine moiety from coenzyme A to a Ser of acyl-carrier-protein.</text>
</comment>
<evidence type="ECO:0000256" key="3">
    <source>
        <dbReference type="ARBA" id="ARBA00022723"/>
    </source>
</evidence>
<evidence type="ECO:0000313" key="10">
    <source>
        <dbReference type="EMBL" id="OZG54230.1"/>
    </source>
</evidence>
<comment type="catalytic activity">
    <reaction evidence="8">
        <text>apo-[ACP] + CoA = holo-[ACP] + adenosine 3',5'-bisphosphate + H(+)</text>
        <dbReference type="Rhea" id="RHEA:12068"/>
        <dbReference type="Rhea" id="RHEA-COMP:9685"/>
        <dbReference type="Rhea" id="RHEA-COMP:9690"/>
        <dbReference type="ChEBI" id="CHEBI:15378"/>
        <dbReference type="ChEBI" id="CHEBI:29999"/>
        <dbReference type="ChEBI" id="CHEBI:57287"/>
        <dbReference type="ChEBI" id="CHEBI:58343"/>
        <dbReference type="ChEBI" id="CHEBI:64479"/>
        <dbReference type="EC" id="2.7.8.7"/>
    </reaction>
</comment>
<organism evidence="10 11">
    <name type="scientific">Alloscardovia macacae</name>
    <dbReference type="NCBI Taxonomy" id="1160091"/>
    <lineage>
        <taxon>Bacteria</taxon>
        <taxon>Bacillati</taxon>
        <taxon>Actinomycetota</taxon>
        <taxon>Actinomycetes</taxon>
        <taxon>Bifidobacteriales</taxon>
        <taxon>Bifidobacteriaceae</taxon>
        <taxon>Alloscardovia</taxon>
    </lineage>
</organism>
<dbReference type="Gene3D" id="3.90.470.20">
    <property type="entry name" value="4'-phosphopantetheinyl transferase domain"/>
    <property type="match status" value="1"/>
</dbReference>
<proteinExistence type="inferred from homology"/>
<dbReference type="AlphaFoldDB" id="A0A261F536"/>
<keyword evidence="8" id="KW-0963">Cytoplasm</keyword>
<evidence type="ECO:0000256" key="6">
    <source>
        <dbReference type="ARBA" id="ARBA00023098"/>
    </source>
</evidence>
<comment type="similarity">
    <text evidence="8">Belongs to the P-Pant transferase superfamily. AcpS family.</text>
</comment>
<evidence type="ECO:0000256" key="8">
    <source>
        <dbReference type="HAMAP-Rule" id="MF_00101"/>
    </source>
</evidence>
<dbReference type="EC" id="2.7.8.7" evidence="8"/>
<sequence>MDIQNIPYIAGMGHDVVDIPLFAQQLAVTGTRFEALFSAREKAQCRARESGEYAEHLAVRWAGKEAFVKAWSHALGSAGAPYTMDNFPWSHIEILSDHSHRPSLVLGREVEGKLTECIKNPRIHVSLSHDGRMASAVVILEDVCAR</sequence>
<feature type="domain" description="4'-phosphopantetheinyl transferase" evidence="9">
    <location>
        <begin position="12"/>
        <end position="109"/>
    </location>
</feature>
<accession>A0A261F536</accession>
<dbReference type="GO" id="GO:0005737">
    <property type="term" value="C:cytoplasm"/>
    <property type="evidence" value="ECO:0007669"/>
    <property type="project" value="UniProtKB-SubCell"/>
</dbReference>
<evidence type="ECO:0000256" key="2">
    <source>
        <dbReference type="ARBA" id="ARBA00022679"/>
    </source>
</evidence>
<keyword evidence="2 8" id="KW-0808">Transferase</keyword>
<feature type="binding site" evidence="8">
    <location>
        <position position="15"/>
    </location>
    <ligand>
        <name>Mg(2+)</name>
        <dbReference type="ChEBI" id="CHEBI:18420"/>
    </ligand>
</feature>
<dbReference type="InterPro" id="IPR002582">
    <property type="entry name" value="ACPS"/>
</dbReference>
<evidence type="ECO:0000256" key="1">
    <source>
        <dbReference type="ARBA" id="ARBA00022516"/>
    </source>
</evidence>
<comment type="cofactor">
    <cofactor evidence="8">
        <name>Mg(2+)</name>
        <dbReference type="ChEBI" id="CHEBI:18420"/>
    </cofactor>
</comment>
<dbReference type="Proteomes" id="UP000243657">
    <property type="component" value="Unassembled WGS sequence"/>
</dbReference>
<keyword evidence="6 8" id="KW-0443">Lipid metabolism</keyword>
<keyword evidence="11" id="KW-1185">Reference proteome</keyword>